<dbReference type="PANTHER" id="PTHR11715:SF3">
    <property type="entry name" value="GLYCINE CLEAVAGE SYSTEM H PROTEIN-RELATED"/>
    <property type="match status" value="1"/>
</dbReference>
<comment type="subunit">
    <text evidence="3">The glycine cleavage system is composed of four proteins: P, T, L and H.</text>
</comment>
<comment type="function">
    <text evidence="3">The glycine cleavage system catalyzes the degradation of glycine. The H protein shuttles the methylamine group of glycine from the P protein to the T protein.</text>
</comment>
<dbReference type="GO" id="GO:0005960">
    <property type="term" value="C:glycine cleavage complex"/>
    <property type="evidence" value="ECO:0007669"/>
    <property type="project" value="InterPro"/>
</dbReference>
<keyword evidence="2 3" id="KW-0450">Lipoyl</keyword>
<evidence type="ECO:0000313" key="7">
    <source>
        <dbReference type="Proteomes" id="UP000069902"/>
    </source>
</evidence>
<dbReference type="PATRIC" id="fig|389348.3.peg.2286"/>
<feature type="modified residue" description="N6-lipoyllysine" evidence="3 4">
    <location>
        <position position="58"/>
    </location>
</feature>
<gene>
    <name evidence="3 6" type="primary">gcvH</name>
    <name evidence="6" type="ORF">PNK_2033</name>
</gene>
<dbReference type="CDD" id="cd06848">
    <property type="entry name" value="GCS_H"/>
    <property type="match status" value="1"/>
</dbReference>
<dbReference type="GO" id="GO:0009249">
    <property type="term" value="P:protein lipoylation"/>
    <property type="evidence" value="ECO:0007669"/>
    <property type="project" value="TreeGrafter"/>
</dbReference>
<reference evidence="7" key="1">
    <citation type="submission" date="2015-09" db="EMBL/GenBank/DDBJ databases">
        <authorList>
            <person name="Bertelli C."/>
        </authorList>
    </citation>
    <scope>NUCLEOTIDE SEQUENCE [LARGE SCALE GENOMIC DNA]</scope>
    <source>
        <strain evidence="7">KNic</strain>
    </source>
</reference>
<dbReference type="KEGG" id="pnl:PNK_2033"/>
<dbReference type="EMBL" id="LN879502">
    <property type="protein sequence ID" value="CUI17637.1"/>
    <property type="molecule type" value="Genomic_DNA"/>
</dbReference>
<dbReference type="PANTHER" id="PTHR11715">
    <property type="entry name" value="GLYCINE CLEAVAGE SYSTEM H PROTEIN"/>
    <property type="match status" value="1"/>
</dbReference>
<dbReference type="InterPro" id="IPR000089">
    <property type="entry name" value="Biotin_lipoyl"/>
</dbReference>
<dbReference type="PROSITE" id="PS50968">
    <property type="entry name" value="BIOTINYL_LIPOYL"/>
    <property type="match status" value="1"/>
</dbReference>
<comment type="cofactor">
    <cofactor evidence="3">
        <name>(R)-lipoate</name>
        <dbReference type="ChEBI" id="CHEBI:83088"/>
    </cofactor>
    <text evidence="3">Binds 1 lipoyl cofactor covalently.</text>
</comment>
<dbReference type="FunCoup" id="A0A0U5JI15">
    <property type="interactions" value="412"/>
</dbReference>
<dbReference type="NCBIfam" id="TIGR00527">
    <property type="entry name" value="gcvH"/>
    <property type="match status" value="1"/>
</dbReference>
<evidence type="ECO:0000256" key="2">
    <source>
        <dbReference type="ARBA" id="ARBA00022823"/>
    </source>
</evidence>
<dbReference type="Gene3D" id="2.40.50.100">
    <property type="match status" value="1"/>
</dbReference>
<evidence type="ECO:0000256" key="4">
    <source>
        <dbReference type="PIRSR" id="PIRSR617453-50"/>
    </source>
</evidence>
<evidence type="ECO:0000256" key="1">
    <source>
        <dbReference type="ARBA" id="ARBA00009249"/>
    </source>
</evidence>
<dbReference type="AlphaFoldDB" id="A0A0U5JI15"/>
<dbReference type="RefSeq" id="WP_032123848.1">
    <property type="nucleotide sequence ID" value="NZ_LN879502.1"/>
</dbReference>
<dbReference type="NCBIfam" id="NF002270">
    <property type="entry name" value="PRK01202.1"/>
    <property type="match status" value="1"/>
</dbReference>
<dbReference type="InterPro" id="IPR011053">
    <property type="entry name" value="Single_hybrid_motif"/>
</dbReference>
<keyword evidence="7" id="KW-1185">Reference proteome</keyword>
<dbReference type="GO" id="GO:0005737">
    <property type="term" value="C:cytoplasm"/>
    <property type="evidence" value="ECO:0007669"/>
    <property type="project" value="TreeGrafter"/>
</dbReference>
<dbReference type="InterPro" id="IPR003016">
    <property type="entry name" value="2-oxoA_DH_lipoyl-BS"/>
</dbReference>
<dbReference type="Proteomes" id="UP000069902">
    <property type="component" value="Chromosome cPNK"/>
</dbReference>
<dbReference type="GO" id="GO:0019464">
    <property type="term" value="P:glycine decarboxylation via glycine cleavage system"/>
    <property type="evidence" value="ECO:0007669"/>
    <property type="project" value="UniProtKB-UniRule"/>
</dbReference>
<evidence type="ECO:0000259" key="5">
    <source>
        <dbReference type="PROSITE" id="PS50968"/>
    </source>
</evidence>
<feature type="domain" description="Lipoyl-binding" evidence="5">
    <location>
        <begin position="17"/>
        <end position="99"/>
    </location>
</feature>
<dbReference type="InterPro" id="IPR002930">
    <property type="entry name" value="GCV_H"/>
</dbReference>
<dbReference type="Pfam" id="PF01597">
    <property type="entry name" value="GCV_H"/>
    <property type="match status" value="1"/>
</dbReference>
<dbReference type="InterPro" id="IPR033753">
    <property type="entry name" value="GCV_H/Fam206"/>
</dbReference>
<dbReference type="STRING" id="389348.PNK_2033"/>
<dbReference type="InterPro" id="IPR017453">
    <property type="entry name" value="GCV_H_sub"/>
</dbReference>
<dbReference type="HAMAP" id="MF_00272">
    <property type="entry name" value="GcvH"/>
    <property type="match status" value="1"/>
</dbReference>
<comment type="similarity">
    <text evidence="1 3">Belongs to the GcvH family.</text>
</comment>
<sequence length="122" mass="13391">MKYTDSHEWIILETAELARIGVTNYAQKELGDIVYVELPSVGKTVNAGQEVVVLESTKAAADVYSPVSGEIVEINPNLSSQPELINQSPEQNGWLLKVRLSNPSELDLLMDQTTYQAMLNGA</sequence>
<evidence type="ECO:0000256" key="3">
    <source>
        <dbReference type="HAMAP-Rule" id="MF_00272"/>
    </source>
</evidence>
<accession>A0A0U5JI15</accession>
<organism evidence="6 7">
    <name type="scientific">Candidatus Protochlamydia naegleriophila</name>
    <dbReference type="NCBI Taxonomy" id="389348"/>
    <lineage>
        <taxon>Bacteria</taxon>
        <taxon>Pseudomonadati</taxon>
        <taxon>Chlamydiota</taxon>
        <taxon>Chlamydiia</taxon>
        <taxon>Parachlamydiales</taxon>
        <taxon>Parachlamydiaceae</taxon>
        <taxon>Candidatus Protochlamydia</taxon>
    </lineage>
</organism>
<proteinExistence type="inferred from homology"/>
<dbReference type="SUPFAM" id="SSF51230">
    <property type="entry name" value="Single hybrid motif"/>
    <property type="match status" value="1"/>
</dbReference>
<name>A0A0U5JI15_9BACT</name>
<protein>
    <recommendedName>
        <fullName evidence="3">Glycine cleavage system H protein</fullName>
    </recommendedName>
</protein>
<dbReference type="PROSITE" id="PS00189">
    <property type="entry name" value="LIPOYL"/>
    <property type="match status" value="1"/>
</dbReference>
<dbReference type="InParanoid" id="A0A0U5JI15"/>
<evidence type="ECO:0000313" key="6">
    <source>
        <dbReference type="EMBL" id="CUI17637.1"/>
    </source>
</evidence>